<dbReference type="InParanoid" id="A0A1S3IP70"/>
<dbReference type="OMA" id="FIFKVCP"/>
<dbReference type="PANTHER" id="PTHR31186:SF1">
    <property type="entry name" value="MODULATOR OF SMOOTHENED PROTEIN"/>
    <property type="match status" value="1"/>
</dbReference>
<dbReference type="PANTHER" id="PTHR31186">
    <property type="entry name" value="MODULATOR OF SMOOTHENED PROTEIN"/>
    <property type="match status" value="1"/>
</dbReference>
<evidence type="ECO:0000313" key="2">
    <source>
        <dbReference type="Proteomes" id="UP000085678"/>
    </source>
</evidence>
<feature type="transmembrane region" description="Helical" evidence="1">
    <location>
        <begin position="68"/>
        <end position="88"/>
    </location>
</feature>
<dbReference type="RefSeq" id="XP_013400007.1">
    <property type="nucleotide sequence ID" value="XM_013544553.1"/>
</dbReference>
<protein>
    <submittedName>
        <fullName evidence="3">Uncharacterized protein C16orf52 homolog A</fullName>
    </submittedName>
</protein>
<dbReference type="STRING" id="7574.A0A1S3IP70"/>
<name>A0A1S3IP70_LINAN</name>
<keyword evidence="1" id="KW-0472">Membrane</keyword>
<dbReference type="GO" id="GO:0060170">
    <property type="term" value="C:ciliary membrane"/>
    <property type="evidence" value="ECO:0007669"/>
    <property type="project" value="TreeGrafter"/>
</dbReference>
<dbReference type="InterPro" id="IPR037663">
    <property type="entry name" value="Mosmo"/>
</dbReference>
<dbReference type="GO" id="GO:0045879">
    <property type="term" value="P:negative regulation of smoothened signaling pathway"/>
    <property type="evidence" value="ECO:0007669"/>
    <property type="project" value="TreeGrafter"/>
</dbReference>
<evidence type="ECO:0000313" key="3">
    <source>
        <dbReference type="RefSeq" id="XP_013400007.1"/>
    </source>
</evidence>
<organism evidence="2 3">
    <name type="scientific">Lingula anatina</name>
    <name type="common">Brachiopod</name>
    <name type="synonym">Lingula unguis</name>
    <dbReference type="NCBI Taxonomy" id="7574"/>
    <lineage>
        <taxon>Eukaryota</taxon>
        <taxon>Metazoa</taxon>
        <taxon>Spiralia</taxon>
        <taxon>Lophotrochozoa</taxon>
        <taxon>Brachiopoda</taxon>
        <taxon>Linguliformea</taxon>
        <taxon>Lingulata</taxon>
        <taxon>Lingulida</taxon>
        <taxon>Linguloidea</taxon>
        <taxon>Lingulidae</taxon>
        <taxon>Lingula</taxon>
    </lineage>
</organism>
<keyword evidence="2" id="KW-1185">Reference proteome</keyword>
<accession>A0A1S3IP70</accession>
<dbReference type="Pfam" id="PF18800">
    <property type="entry name" value="Atthog"/>
    <property type="match status" value="1"/>
</dbReference>
<keyword evidence="1" id="KW-1133">Transmembrane helix</keyword>
<dbReference type="Proteomes" id="UP000085678">
    <property type="component" value="Unplaced"/>
</dbReference>
<reference evidence="3" key="1">
    <citation type="submission" date="2025-08" db="UniProtKB">
        <authorList>
            <consortium name="RefSeq"/>
        </authorList>
    </citation>
    <scope>IDENTIFICATION</scope>
    <source>
        <tissue evidence="3">Gonads</tissue>
    </source>
</reference>
<keyword evidence="1" id="KW-0812">Transmembrane</keyword>
<dbReference type="GO" id="GO:0005794">
    <property type="term" value="C:Golgi apparatus"/>
    <property type="evidence" value="ECO:0007669"/>
    <property type="project" value="TreeGrafter"/>
</dbReference>
<proteinExistence type="predicted"/>
<feature type="transmembrane region" description="Helical" evidence="1">
    <location>
        <begin position="100"/>
        <end position="120"/>
    </location>
</feature>
<evidence type="ECO:0000256" key="1">
    <source>
        <dbReference type="SAM" id="Phobius"/>
    </source>
</evidence>
<dbReference type="AlphaFoldDB" id="A0A1S3IP70"/>
<dbReference type="GeneID" id="106166122"/>
<sequence>MNKIVLISGILFGLADLFAIASLALPDWILTGAAGNMRLGLTLQCLTIHNRDEICVSPKLSIEWTTTFVLIIIGILCLTANVMCLMLSHWEDVLKKYAKWLAFFAMISFCTAGIVFPMGFYVDEIGGYPFQLPTQSQVGVSYVLFILSIFFTIISELLAEQICRPLPGAVF</sequence>
<feature type="transmembrane region" description="Helical" evidence="1">
    <location>
        <begin position="140"/>
        <end position="159"/>
    </location>
</feature>
<dbReference type="KEGG" id="lak:106166122"/>
<gene>
    <name evidence="3" type="primary">LOC106166122</name>
</gene>
<dbReference type="FunFam" id="1.20.140.150:FF:000006">
    <property type="entry name" value="uncharacterized protein C16orf52 homolog"/>
    <property type="match status" value="1"/>
</dbReference>
<dbReference type="OrthoDB" id="8768722at2759"/>